<reference evidence="15 16" key="1">
    <citation type="submission" date="2022-10" db="EMBL/GenBank/DDBJ databases">
        <title>Host association and intracellularity evolved multiple times independently in the Rickettsiales.</title>
        <authorList>
            <person name="Castelli M."/>
            <person name="Nardi T."/>
            <person name="Gammuto L."/>
            <person name="Bellinzona G."/>
            <person name="Sabaneyeva E."/>
            <person name="Potekhin A."/>
            <person name="Serra V."/>
            <person name="Petroni G."/>
            <person name="Sassera D."/>
        </authorList>
    </citation>
    <scope>NUCLEOTIDE SEQUENCE [LARGE SCALE GENOMIC DNA]</scope>
    <source>
        <strain evidence="15 16">Kr 154-4</strain>
    </source>
</reference>
<evidence type="ECO:0000256" key="1">
    <source>
        <dbReference type="ARBA" id="ARBA00022478"/>
    </source>
</evidence>
<protein>
    <recommendedName>
        <fullName evidence="12 13">DNA primase</fullName>
        <ecNumber evidence="12">2.7.7.101</ecNumber>
    </recommendedName>
</protein>
<dbReference type="SUPFAM" id="SSF56731">
    <property type="entry name" value="DNA primase core"/>
    <property type="match status" value="1"/>
</dbReference>
<comment type="subunit">
    <text evidence="12">Monomer. Interacts with DnaB.</text>
</comment>
<dbReference type="InterPro" id="IPR002694">
    <property type="entry name" value="Znf_CHC2"/>
</dbReference>
<evidence type="ECO:0000256" key="8">
    <source>
        <dbReference type="ARBA" id="ARBA00022833"/>
    </source>
</evidence>
<keyword evidence="6 12" id="KW-0479">Metal-binding</keyword>
<evidence type="ECO:0000256" key="11">
    <source>
        <dbReference type="ARBA" id="ARBA00023163"/>
    </source>
</evidence>
<dbReference type="InterPro" id="IPR034151">
    <property type="entry name" value="TOPRIM_DnaG_bac"/>
</dbReference>
<keyword evidence="1 12" id="KW-0240">DNA-directed RNA polymerase</keyword>
<gene>
    <name evidence="12" type="primary">dnaG</name>
    <name evidence="15" type="ORF">Trichorick_01122</name>
</gene>
<accession>A0ABZ0UUD8</accession>
<comment type="function">
    <text evidence="12 13">RNA polymerase that catalyzes the synthesis of short RNA molecules used as primers for DNA polymerase during DNA replication.</text>
</comment>
<keyword evidence="5 12" id="KW-0235">DNA replication</keyword>
<dbReference type="InterPro" id="IPR013264">
    <property type="entry name" value="DNAG_N"/>
</dbReference>
<evidence type="ECO:0000256" key="2">
    <source>
        <dbReference type="ARBA" id="ARBA00022515"/>
    </source>
</evidence>
<keyword evidence="9" id="KW-0460">Magnesium</keyword>
<feature type="domain" description="Toprim" evidence="14">
    <location>
        <begin position="250"/>
        <end position="332"/>
    </location>
</feature>
<dbReference type="InterPro" id="IPR006295">
    <property type="entry name" value="DNA_primase_DnaG"/>
</dbReference>
<evidence type="ECO:0000256" key="9">
    <source>
        <dbReference type="ARBA" id="ARBA00022842"/>
    </source>
</evidence>
<dbReference type="InterPro" id="IPR006171">
    <property type="entry name" value="TOPRIM_dom"/>
</dbReference>
<comment type="cofactor">
    <cofactor evidence="12 13">
        <name>Zn(2+)</name>
        <dbReference type="ChEBI" id="CHEBI:29105"/>
    </cofactor>
    <text evidence="12 13">Binds 1 zinc ion per monomer.</text>
</comment>
<proteinExistence type="inferred from homology"/>
<evidence type="ECO:0000256" key="13">
    <source>
        <dbReference type="PIRNR" id="PIRNR002811"/>
    </source>
</evidence>
<dbReference type="EC" id="2.7.7.101" evidence="12"/>
<keyword evidence="7 12" id="KW-0863">Zinc-finger</keyword>
<dbReference type="RefSeq" id="WP_323738008.1">
    <property type="nucleotide sequence ID" value="NZ_CP112932.1"/>
</dbReference>
<dbReference type="InterPro" id="IPR050219">
    <property type="entry name" value="DnaG_primase"/>
</dbReference>
<dbReference type="Gene3D" id="3.90.980.10">
    <property type="entry name" value="DNA primase, catalytic core, N-terminal domain"/>
    <property type="match status" value="1"/>
</dbReference>
<evidence type="ECO:0000256" key="5">
    <source>
        <dbReference type="ARBA" id="ARBA00022705"/>
    </source>
</evidence>
<dbReference type="EMBL" id="CP112932">
    <property type="protein sequence ID" value="WPY01216.1"/>
    <property type="molecule type" value="Genomic_DNA"/>
</dbReference>
<dbReference type="PANTHER" id="PTHR30313:SF2">
    <property type="entry name" value="DNA PRIMASE"/>
    <property type="match status" value="1"/>
</dbReference>
<evidence type="ECO:0000313" key="15">
    <source>
        <dbReference type="EMBL" id="WPY01216.1"/>
    </source>
</evidence>
<dbReference type="Pfam" id="PF08275">
    <property type="entry name" value="DNAG_N"/>
    <property type="match status" value="1"/>
</dbReference>
<keyword evidence="3 12" id="KW-0808">Transferase</keyword>
<dbReference type="Pfam" id="PF01807">
    <property type="entry name" value="Zn_ribbon_DnaG"/>
    <property type="match status" value="1"/>
</dbReference>
<evidence type="ECO:0000256" key="6">
    <source>
        <dbReference type="ARBA" id="ARBA00022723"/>
    </source>
</evidence>
<dbReference type="Gene3D" id="3.90.580.10">
    <property type="entry name" value="Zinc finger, CHC2-type domain"/>
    <property type="match status" value="1"/>
</dbReference>
<dbReference type="SMART" id="SM00493">
    <property type="entry name" value="TOPRIM"/>
    <property type="match status" value="1"/>
</dbReference>
<comment type="domain">
    <text evidence="12">Contains an N-terminal zinc-binding domain, a central core domain that contains the primase activity, and a C-terminal DnaB-binding domain.</text>
</comment>
<dbReference type="PIRSF" id="PIRSF002811">
    <property type="entry name" value="DnaG"/>
    <property type="match status" value="1"/>
</dbReference>
<evidence type="ECO:0000313" key="16">
    <source>
        <dbReference type="Proteomes" id="UP001326613"/>
    </source>
</evidence>
<name>A0ABZ0UUD8_9RICK</name>
<evidence type="ECO:0000256" key="12">
    <source>
        <dbReference type="HAMAP-Rule" id="MF_00974"/>
    </source>
</evidence>
<evidence type="ECO:0000256" key="10">
    <source>
        <dbReference type="ARBA" id="ARBA00023125"/>
    </source>
</evidence>
<dbReference type="Proteomes" id="UP001326613">
    <property type="component" value="Chromosome"/>
</dbReference>
<evidence type="ECO:0000256" key="7">
    <source>
        <dbReference type="ARBA" id="ARBA00022771"/>
    </source>
</evidence>
<comment type="catalytic activity">
    <reaction evidence="12">
        <text>ssDNA + n NTP = ssDNA/pppN(pN)n-1 hybrid + (n-1) diphosphate.</text>
        <dbReference type="EC" id="2.7.7.101"/>
    </reaction>
</comment>
<feature type="zinc finger region" description="CHC2-type" evidence="12">
    <location>
        <begin position="38"/>
        <end position="62"/>
    </location>
</feature>
<dbReference type="Gene3D" id="3.40.1360.10">
    <property type="match status" value="1"/>
</dbReference>
<dbReference type="SMART" id="SM00400">
    <property type="entry name" value="ZnF_CHCC"/>
    <property type="match status" value="1"/>
</dbReference>
<keyword evidence="11 12" id="KW-0804">Transcription</keyword>
<evidence type="ECO:0000256" key="3">
    <source>
        <dbReference type="ARBA" id="ARBA00022679"/>
    </source>
</evidence>
<dbReference type="PROSITE" id="PS50880">
    <property type="entry name" value="TOPRIM"/>
    <property type="match status" value="1"/>
</dbReference>
<evidence type="ECO:0000256" key="4">
    <source>
        <dbReference type="ARBA" id="ARBA00022695"/>
    </source>
</evidence>
<dbReference type="InterPro" id="IPR030846">
    <property type="entry name" value="DnaG_bac"/>
</dbReference>
<dbReference type="InterPro" id="IPR036977">
    <property type="entry name" value="DNA_primase_Znf_CHC2"/>
</dbReference>
<keyword evidence="2 12" id="KW-0639">Primosome</keyword>
<dbReference type="NCBIfam" id="TIGR01391">
    <property type="entry name" value="dnaG"/>
    <property type="match status" value="1"/>
</dbReference>
<organism evidence="15 16">
    <name type="scientific">Candidatus Trichorickettsia mobilis</name>
    <dbReference type="NCBI Taxonomy" id="1346319"/>
    <lineage>
        <taxon>Bacteria</taxon>
        <taxon>Pseudomonadati</taxon>
        <taxon>Pseudomonadota</taxon>
        <taxon>Alphaproteobacteria</taxon>
        <taxon>Rickettsiales</taxon>
        <taxon>Rickettsiaceae</taxon>
        <taxon>Rickettsieae</taxon>
        <taxon>Candidatus Trichorickettsia</taxon>
    </lineage>
</organism>
<keyword evidence="8 12" id="KW-0862">Zinc</keyword>
<dbReference type="InterPro" id="IPR037068">
    <property type="entry name" value="DNA_primase_core_N_sf"/>
</dbReference>
<dbReference type="PANTHER" id="PTHR30313">
    <property type="entry name" value="DNA PRIMASE"/>
    <property type="match status" value="1"/>
</dbReference>
<keyword evidence="4 12" id="KW-0548">Nucleotidyltransferase</keyword>
<dbReference type="CDD" id="cd03364">
    <property type="entry name" value="TOPRIM_DnaG_primases"/>
    <property type="match status" value="1"/>
</dbReference>
<dbReference type="HAMAP" id="MF_00974">
    <property type="entry name" value="DNA_primase_DnaG"/>
    <property type="match status" value="1"/>
</dbReference>
<sequence>MNIPIEFYDLLRNRINLSDIVSTVVSLQKRSGEYMGLCPFHTEKSPSFTINNAKRFYHCFGCNAHGDVIKFVSNVSGLSYKEAAIKLAKDYGIDLPKLNPEQAKLYEESEQIMDILELATNFFKTNLNNEVINYLTTRKITTTAIQQFNLGFAPTGRELQKFFASKSIPLMMLESAGLIVKKDNGNIYDVFRNRIIFPIKNIYNRVIGFGGRVIDDSMPKYLNSPETIVFKKSEVLYGENTALPIANKKNYVILVEGYLDVIALNMAGFQEVVATLGTAVTTTHIHKLWHMSDEIVVCLDGDNAGRQATLRLINMILPSITTDKRISFIQLPEGNDPDNIIARHHGNLFFQELLDTRRSLSEMIWDIEYGGQNFTTAEARAGLEAKLEHYSQQIKDRSLSSNYHRFFKDQLWSNLIKRQKNPLKDLSKTKNQQQNLSLLNQGHDYSETEILEHALCAILLRFPAILQHETSRNSLLHLEFSILKLKDFVEWLLTTSSVTTSLLQENIEQIVKNTGFHDTYLLLSKPNGIFSSLLEFEDKTKEVNYLLLWELLCKKYQLLLLKTEYISVLQSGSDDALKKASLYQTEILRTSQELQQLNSSFSNR</sequence>
<comment type="similarity">
    <text evidence="12 13">Belongs to the DnaG primase family.</text>
</comment>
<evidence type="ECO:0000259" key="14">
    <source>
        <dbReference type="PROSITE" id="PS50880"/>
    </source>
</evidence>
<dbReference type="SUPFAM" id="SSF57783">
    <property type="entry name" value="Zinc beta-ribbon"/>
    <property type="match status" value="1"/>
</dbReference>
<keyword evidence="16" id="KW-1185">Reference proteome</keyword>
<keyword evidence="10 12" id="KW-0238">DNA-binding</keyword>
<dbReference type="Pfam" id="PF13155">
    <property type="entry name" value="Toprim_2"/>
    <property type="match status" value="1"/>
</dbReference>